<dbReference type="GO" id="GO:0000155">
    <property type="term" value="F:phosphorelay sensor kinase activity"/>
    <property type="evidence" value="ECO:0007669"/>
    <property type="project" value="InterPro"/>
</dbReference>
<dbReference type="Gene3D" id="3.30.450.350">
    <property type="entry name" value="CHASE domain"/>
    <property type="match status" value="1"/>
</dbReference>
<dbReference type="PROSITE" id="PS50839">
    <property type="entry name" value="CHASE"/>
    <property type="match status" value="1"/>
</dbReference>
<accession>A0A848FEK3</accession>
<evidence type="ECO:0000256" key="4">
    <source>
        <dbReference type="ARBA" id="ARBA00022553"/>
    </source>
</evidence>
<dbReference type="Gene3D" id="3.40.50.2300">
    <property type="match status" value="1"/>
</dbReference>
<dbReference type="SMART" id="SM00448">
    <property type="entry name" value="REC"/>
    <property type="match status" value="1"/>
</dbReference>
<dbReference type="Gene3D" id="3.30.565.10">
    <property type="entry name" value="Histidine kinase-like ATPase, C-terminal domain"/>
    <property type="match status" value="1"/>
</dbReference>
<dbReference type="InterPro" id="IPR036890">
    <property type="entry name" value="HATPase_C_sf"/>
</dbReference>
<keyword evidence="4 10" id="KW-0597">Phosphoprotein</keyword>
<comment type="catalytic activity">
    <reaction evidence="1">
        <text>ATP + protein L-histidine = ADP + protein N-phospho-L-histidine.</text>
        <dbReference type="EC" id="2.7.13.3"/>
    </reaction>
</comment>
<evidence type="ECO:0000259" key="12">
    <source>
        <dbReference type="PROSITE" id="PS50109"/>
    </source>
</evidence>
<dbReference type="SUPFAM" id="SSF47384">
    <property type="entry name" value="Homodimeric domain of signal transducing histidine kinase"/>
    <property type="match status" value="1"/>
</dbReference>
<dbReference type="PROSITE" id="PS50112">
    <property type="entry name" value="PAS"/>
    <property type="match status" value="1"/>
</dbReference>
<evidence type="ECO:0000256" key="7">
    <source>
        <dbReference type="ARBA" id="ARBA00022777"/>
    </source>
</evidence>
<dbReference type="InterPro" id="IPR004358">
    <property type="entry name" value="Sig_transdc_His_kin-like_C"/>
</dbReference>
<evidence type="ECO:0000259" key="14">
    <source>
        <dbReference type="PROSITE" id="PS50112"/>
    </source>
</evidence>
<dbReference type="InterPro" id="IPR000700">
    <property type="entry name" value="PAS-assoc_C"/>
</dbReference>
<evidence type="ECO:0000256" key="6">
    <source>
        <dbReference type="ARBA" id="ARBA00022692"/>
    </source>
</evidence>
<dbReference type="SUPFAM" id="SSF55785">
    <property type="entry name" value="PYP-like sensor domain (PAS domain)"/>
    <property type="match status" value="1"/>
</dbReference>
<dbReference type="NCBIfam" id="TIGR00229">
    <property type="entry name" value="sensory_box"/>
    <property type="match status" value="1"/>
</dbReference>
<dbReference type="EC" id="2.7.13.3" evidence="3"/>
<feature type="modified residue" description="4-aspartylphosphate" evidence="10">
    <location>
        <position position="854"/>
    </location>
</feature>
<dbReference type="SUPFAM" id="SSF55874">
    <property type="entry name" value="ATPase domain of HSP90 chaperone/DNA topoisomerase II/histidine kinase"/>
    <property type="match status" value="1"/>
</dbReference>
<dbReference type="InterPro" id="IPR005467">
    <property type="entry name" value="His_kinase_dom"/>
</dbReference>
<keyword evidence="9 11" id="KW-0472">Membrane</keyword>
<comment type="subcellular location">
    <subcellularLocation>
        <location evidence="2">Membrane</location>
    </subcellularLocation>
</comment>
<dbReference type="PANTHER" id="PTHR43047">
    <property type="entry name" value="TWO-COMPONENT HISTIDINE PROTEIN KINASE"/>
    <property type="match status" value="1"/>
</dbReference>
<keyword evidence="5" id="KW-0808">Transferase</keyword>
<dbReference type="AlphaFoldDB" id="A0A848FEK3"/>
<dbReference type="Pfam" id="PF02518">
    <property type="entry name" value="HATPase_c"/>
    <property type="match status" value="1"/>
</dbReference>
<dbReference type="PROSITE" id="PS50113">
    <property type="entry name" value="PAC"/>
    <property type="match status" value="1"/>
</dbReference>
<dbReference type="InterPro" id="IPR001789">
    <property type="entry name" value="Sig_transdc_resp-reg_receiver"/>
</dbReference>
<dbReference type="Pfam" id="PF08447">
    <property type="entry name" value="PAS_3"/>
    <property type="match status" value="1"/>
</dbReference>
<feature type="domain" description="PAC" evidence="15">
    <location>
        <begin position="444"/>
        <end position="497"/>
    </location>
</feature>
<dbReference type="Proteomes" id="UP000574067">
    <property type="component" value="Unassembled WGS sequence"/>
</dbReference>
<evidence type="ECO:0000256" key="9">
    <source>
        <dbReference type="ARBA" id="ARBA00023136"/>
    </source>
</evidence>
<dbReference type="Pfam" id="PF00072">
    <property type="entry name" value="Response_reg"/>
    <property type="match status" value="1"/>
</dbReference>
<dbReference type="InterPro" id="IPR011006">
    <property type="entry name" value="CheY-like_superfamily"/>
</dbReference>
<dbReference type="InterPro" id="IPR013655">
    <property type="entry name" value="PAS_fold_3"/>
</dbReference>
<dbReference type="PROSITE" id="PS50109">
    <property type="entry name" value="HIS_KIN"/>
    <property type="match status" value="1"/>
</dbReference>
<evidence type="ECO:0000313" key="17">
    <source>
        <dbReference type="EMBL" id="NML17722.1"/>
    </source>
</evidence>
<name>A0A848FEK3_9BURK</name>
<dbReference type="InterPro" id="IPR035965">
    <property type="entry name" value="PAS-like_dom_sf"/>
</dbReference>
<dbReference type="InterPro" id="IPR036097">
    <property type="entry name" value="HisK_dim/P_sf"/>
</dbReference>
<dbReference type="Gene3D" id="1.10.287.130">
    <property type="match status" value="1"/>
</dbReference>
<evidence type="ECO:0000256" key="5">
    <source>
        <dbReference type="ARBA" id="ARBA00022679"/>
    </source>
</evidence>
<dbReference type="SMART" id="SM00388">
    <property type="entry name" value="HisKA"/>
    <property type="match status" value="1"/>
</dbReference>
<gene>
    <name evidence="17" type="ORF">HHL10_22375</name>
</gene>
<dbReference type="PRINTS" id="PR00344">
    <property type="entry name" value="BCTRLSENSOR"/>
</dbReference>
<dbReference type="InterPro" id="IPR003661">
    <property type="entry name" value="HisK_dim/P_dom"/>
</dbReference>
<keyword evidence="8 11" id="KW-1133">Transmembrane helix</keyword>
<evidence type="ECO:0000256" key="3">
    <source>
        <dbReference type="ARBA" id="ARBA00012438"/>
    </source>
</evidence>
<dbReference type="InterPro" id="IPR000014">
    <property type="entry name" value="PAS"/>
</dbReference>
<dbReference type="InterPro" id="IPR003594">
    <property type="entry name" value="HATPase_dom"/>
</dbReference>
<evidence type="ECO:0000256" key="8">
    <source>
        <dbReference type="ARBA" id="ARBA00022989"/>
    </source>
</evidence>
<dbReference type="PANTHER" id="PTHR43047:SF72">
    <property type="entry name" value="OSMOSENSING HISTIDINE PROTEIN KINASE SLN1"/>
    <property type="match status" value="1"/>
</dbReference>
<dbReference type="Pfam" id="PF00512">
    <property type="entry name" value="HisKA"/>
    <property type="match status" value="1"/>
</dbReference>
<evidence type="ECO:0000259" key="15">
    <source>
        <dbReference type="PROSITE" id="PS50113"/>
    </source>
</evidence>
<evidence type="ECO:0000256" key="10">
    <source>
        <dbReference type="PROSITE-ProRule" id="PRU00169"/>
    </source>
</evidence>
<evidence type="ECO:0000256" key="1">
    <source>
        <dbReference type="ARBA" id="ARBA00000085"/>
    </source>
</evidence>
<evidence type="ECO:0000259" key="16">
    <source>
        <dbReference type="PROSITE" id="PS50839"/>
    </source>
</evidence>
<dbReference type="SUPFAM" id="SSF52172">
    <property type="entry name" value="CheY-like"/>
    <property type="match status" value="1"/>
</dbReference>
<evidence type="ECO:0000259" key="13">
    <source>
        <dbReference type="PROSITE" id="PS50110"/>
    </source>
</evidence>
<keyword evidence="18" id="KW-1185">Reference proteome</keyword>
<dbReference type="Pfam" id="PF03924">
    <property type="entry name" value="CHASE"/>
    <property type="match status" value="1"/>
</dbReference>
<evidence type="ECO:0000313" key="18">
    <source>
        <dbReference type="Proteomes" id="UP000574067"/>
    </source>
</evidence>
<dbReference type="Gene3D" id="3.30.450.20">
    <property type="entry name" value="PAS domain"/>
    <property type="match status" value="1"/>
</dbReference>
<protein>
    <recommendedName>
        <fullName evidence="3">histidine kinase</fullName>
        <ecNumber evidence="3">2.7.13.3</ecNumber>
    </recommendedName>
</protein>
<keyword evidence="7" id="KW-0418">Kinase</keyword>
<dbReference type="SMART" id="SM00387">
    <property type="entry name" value="HATPase_c"/>
    <property type="match status" value="1"/>
</dbReference>
<proteinExistence type="predicted"/>
<evidence type="ECO:0000256" key="2">
    <source>
        <dbReference type="ARBA" id="ARBA00004370"/>
    </source>
</evidence>
<organism evidence="17 18">
    <name type="scientific">Azohydromonas caseinilytica</name>
    <dbReference type="NCBI Taxonomy" id="2728836"/>
    <lineage>
        <taxon>Bacteria</taxon>
        <taxon>Pseudomonadati</taxon>
        <taxon>Pseudomonadota</taxon>
        <taxon>Betaproteobacteria</taxon>
        <taxon>Burkholderiales</taxon>
        <taxon>Sphaerotilaceae</taxon>
        <taxon>Azohydromonas</taxon>
    </lineage>
</organism>
<sequence length="930" mass="100117">MSALPMHRPPSFALLVLVLGLVLSLGAAQYVHGTAQARAQHDFEASSRIVADMVARRMDSWSKVLHGVRVLLTSSDKLTRADFQRHAQQLELPQRHPGFVALQFVRHVPAAQKAAFEAAVRADTSLRPQGYPDFRIRPEGERPHYLVTDFIEPMAGNEALFGLDVATLPRRLKALEELRDSGLPAASGRLQLSQIPSDQPGMVLRQPVYRPAMPLDSVAERREAFVGVVAVLLRMDDFFEGTVGGELLRRLDLRVYDLGPATQAAQRPAVENLLYDSAAARPQVEAPRQALTQSIRLPVAERVWLLELRQRDSDAELAPVLVLFGGVLASLLLFRLLRLQSRLSRELASRVAARTAELAAANAALRASEQRLELALAGANLGLWDWNIATGTLAWNARWVAMRGCSAPDLLPSVATWRALVHPEDREGLRAALEAHLQGRTPAFEAEYRVGTGASPWRWVLDAGRVVERDAQGRPLRMAGTNLDISERKLAEEDRAARAAAERASRAKSEFLARTSHELRTPLNAILGFAQMMQLDRQAPLPAAQAPRLQQIQGAGEHLLTMINEMLDLTAIEAGSVRLVLAPVTLAPLVAACLQALEPLARAAQVSLHADIADPALAVQADATRLREVLFNLLSNAAKYNRPGGWVRLTARAAGAARVSVAVEDCGAGLSDAQLGQLFQPFNRLGAERSGIEGTGLGLVIAQRLARLMHGSLQAARREQGGSVFTLELPVAMPLSLSSEVVQEATVVPAPTEAKAALVTALPAGPEAATRMESTAAAPVPALACSEAVPATVSAPDAAPGPALVLYIEDEPVNALLVRHILSLRPDCELRVADTGGAGIALARQQRPALVLIDLNLPDMSGHEVLAALRADPATRGLRCVALTADAMPESMERARACGFDAFWSKPIEVHAFLHGLDEQLALARDAVPA</sequence>
<feature type="domain" description="Response regulatory" evidence="13">
    <location>
        <begin position="804"/>
        <end position="921"/>
    </location>
</feature>
<dbReference type="GO" id="GO:0005886">
    <property type="term" value="C:plasma membrane"/>
    <property type="evidence" value="ECO:0007669"/>
    <property type="project" value="TreeGrafter"/>
</dbReference>
<dbReference type="CDD" id="cd00082">
    <property type="entry name" value="HisKA"/>
    <property type="match status" value="1"/>
</dbReference>
<feature type="domain" description="CHASE" evidence="16">
    <location>
        <begin position="74"/>
        <end position="307"/>
    </location>
</feature>
<dbReference type="SMART" id="SM01079">
    <property type="entry name" value="CHASE"/>
    <property type="match status" value="1"/>
</dbReference>
<comment type="caution">
    <text evidence="17">The sequence shown here is derived from an EMBL/GenBank/DDBJ whole genome shotgun (WGS) entry which is preliminary data.</text>
</comment>
<keyword evidence="6 11" id="KW-0812">Transmembrane</keyword>
<feature type="domain" description="PAS" evidence="14">
    <location>
        <begin position="368"/>
        <end position="440"/>
    </location>
</feature>
<reference evidence="17 18" key="1">
    <citation type="submission" date="2020-04" db="EMBL/GenBank/DDBJ databases">
        <title>Azohydromonas sp. isolated from soil.</title>
        <authorList>
            <person name="Dahal R.H."/>
        </authorList>
    </citation>
    <scope>NUCLEOTIDE SEQUENCE [LARGE SCALE GENOMIC DNA]</scope>
    <source>
        <strain evidence="17 18">G-1-1-14</strain>
    </source>
</reference>
<feature type="transmembrane region" description="Helical" evidence="11">
    <location>
        <begin position="317"/>
        <end position="337"/>
    </location>
</feature>
<dbReference type="GO" id="GO:0009927">
    <property type="term" value="F:histidine phosphotransfer kinase activity"/>
    <property type="evidence" value="ECO:0007669"/>
    <property type="project" value="TreeGrafter"/>
</dbReference>
<feature type="domain" description="Histidine kinase" evidence="12">
    <location>
        <begin position="514"/>
        <end position="733"/>
    </location>
</feature>
<dbReference type="EMBL" id="JABBFW010000021">
    <property type="protein sequence ID" value="NML17722.1"/>
    <property type="molecule type" value="Genomic_DNA"/>
</dbReference>
<dbReference type="InterPro" id="IPR042240">
    <property type="entry name" value="CHASE_sf"/>
</dbReference>
<dbReference type="CDD" id="cd00130">
    <property type="entry name" value="PAS"/>
    <property type="match status" value="1"/>
</dbReference>
<dbReference type="SMART" id="SM00091">
    <property type="entry name" value="PAS"/>
    <property type="match status" value="1"/>
</dbReference>
<dbReference type="PROSITE" id="PS50110">
    <property type="entry name" value="RESPONSE_REGULATORY"/>
    <property type="match status" value="1"/>
</dbReference>
<dbReference type="InterPro" id="IPR006189">
    <property type="entry name" value="CHASE_dom"/>
</dbReference>
<dbReference type="RefSeq" id="WP_169162621.1">
    <property type="nucleotide sequence ID" value="NZ_JABBFW010000021.1"/>
</dbReference>
<evidence type="ECO:0000256" key="11">
    <source>
        <dbReference type="SAM" id="Phobius"/>
    </source>
</evidence>